<dbReference type="Gene3D" id="2.40.10.120">
    <property type="match status" value="1"/>
</dbReference>
<dbReference type="InterPro" id="IPR009003">
    <property type="entry name" value="Peptidase_S1_PA"/>
</dbReference>
<dbReference type="CDD" id="cd06779">
    <property type="entry name" value="cpPDZ_Deg_HtrA-like"/>
    <property type="match status" value="1"/>
</dbReference>
<dbReference type="PROSITE" id="PS50106">
    <property type="entry name" value="PDZ"/>
    <property type="match status" value="1"/>
</dbReference>
<feature type="region of interest" description="Disordered" evidence="3">
    <location>
        <begin position="1"/>
        <end position="65"/>
    </location>
</feature>
<dbReference type="Proteomes" id="UP000264006">
    <property type="component" value="Chromosome"/>
</dbReference>
<dbReference type="KEGG" id="euz:DVS28_a0392"/>
<feature type="domain" description="PDZ" evidence="4">
    <location>
        <begin position="370"/>
        <end position="466"/>
    </location>
</feature>
<dbReference type="GO" id="GO:0004252">
    <property type="term" value="F:serine-type endopeptidase activity"/>
    <property type="evidence" value="ECO:0007669"/>
    <property type="project" value="InterPro"/>
</dbReference>
<protein>
    <submittedName>
        <fullName evidence="5">Serine protease</fullName>
    </submittedName>
</protein>
<dbReference type="Gene3D" id="2.30.42.10">
    <property type="match status" value="1"/>
</dbReference>
<dbReference type="InterPro" id="IPR001940">
    <property type="entry name" value="Peptidase_S1C"/>
</dbReference>
<reference evidence="5 6" key="1">
    <citation type="submission" date="2018-09" db="EMBL/GenBank/DDBJ databases">
        <title>Complete genome sequence of Euzebya sp. DY32-46 isolated from seawater of Pacific Ocean.</title>
        <authorList>
            <person name="Xu L."/>
            <person name="Wu Y.-H."/>
            <person name="Xu X.-W."/>
        </authorList>
    </citation>
    <scope>NUCLEOTIDE SEQUENCE [LARGE SCALE GENOMIC DNA]</scope>
    <source>
        <strain evidence="5 6">DY32-46</strain>
    </source>
</reference>
<dbReference type="InterPro" id="IPR036034">
    <property type="entry name" value="PDZ_sf"/>
</dbReference>
<dbReference type="InterPro" id="IPR051201">
    <property type="entry name" value="Chloro_Bact_Ser_Proteases"/>
</dbReference>
<evidence type="ECO:0000256" key="3">
    <source>
        <dbReference type="SAM" id="MobiDB-lite"/>
    </source>
</evidence>
<organism evidence="5 6">
    <name type="scientific">Euzebya pacifica</name>
    <dbReference type="NCBI Taxonomy" id="1608957"/>
    <lineage>
        <taxon>Bacteria</taxon>
        <taxon>Bacillati</taxon>
        <taxon>Actinomycetota</taxon>
        <taxon>Nitriliruptoria</taxon>
        <taxon>Euzebyales</taxon>
    </lineage>
</organism>
<dbReference type="PRINTS" id="PR00834">
    <property type="entry name" value="PROTEASES2C"/>
</dbReference>
<dbReference type="SUPFAM" id="SSF50494">
    <property type="entry name" value="Trypsin-like serine proteases"/>
    <property type="match status" value="1"/>
</dbReference>
<dbReference type="InterPro" id="IPR001478">
    <property type="entry name" value="PDZ"/>
</dbReference>
<gene>
    <name evidence="5" type="ORF">DVS28_a0392</name>
</gene>
<evidence type="ECO:0000256" key="1">
    <source>
        <dbReference type="ARBA" id="ARBA00022670"/>
    </source>
</evidence>
<evidence type="ECO:0000256" key="2">
    <source>
        <dbReference type="ARBA" id="ARBA00022801"/>
    </source>
</evidence>
<evidence type="ECO:0000259" key="4">
    <source>
        <dbReference type="PROSITE" id="PS50106"/>
    </source>
</evidence>
<dbReference type="SUPFAM" id="SSF50156">
    <property type="entry name" value="PDZ domain-like"/>
    <property type="match status" value="1"/>
</dbReference>
<sequence>MSTLLDPDQQPSRPEARDADGGYPFSSHPGDRWEAQPVEQPVAQPTSPSAPAYGPPAGYPTAPTYGPATGYAPATAYDRGTGYARGTGYDHATGYDHSTGYGPSNPSGAVPPNGPSATATAADPRRRPWVTPLVSATLAAVVAAGVSFPIARSTVEDTSTAEEVPASFIVDGTGAGDTDIAEAMSISDVAAAVAPSVGLVSVTTRAGQGSGSAVVYGADGLLVTNNHVVADAVSVQVTLPSGETYDAQVVGTDPTTDVAVLRIDAVDLPTVPFATAEATVGETAVAIGSPFGLDGTVTTGIVSATNRTLGGQTGVLGDLIQTDASINPGNSGGALVNGQGELIGLNTAILSSSGTSSGVGFAVPVATVQNVADQILATGSAVHAALGVSGQTVDARTAELYDLDVDAGAVLATVEPGSAAAAAGLQPGDIVTAVDGESVDTIADLSVAIRAHQPGDVIQLDVVRDNVSTTVEATLGEATS</sequence>
<accession>A0A346XSA2</accession>
<name>A0A346XSA2_9ACTN</name>
<proteinExistence type="predicted"/>
<dbReference type="RefSeq" id="WP_164709820.1">
    <property type="nucleotide sequence ID" value="NZ_CP031165.1"/>
</dbReference>
<dbReference type="SMART" id="SM00228">
    <property type="entry name" value="PDZ"/>
    <property type="match status" value="1"/>
</dbReference>
<dbReference type="EMBL" id="CP031165">
    <property type="protein sequence ID" value="AXV05099.1"/>
    <property type="molecule type" value="Genomic_DNA"/>
</dbReference>
<evidence type="ECO:0000313" key="5">
    <source>
        <dbReference type="EMBL" id="AXV05099.1"/>
    </source>
</evidence>
<keyword evidence="1 5" id="KW-0645">Protease</keyword>
<keyword evidence="2" id="KW-0378">Hydrolase</keyword>
<feature type="region of interest" description="Disordered" evidence="3">
    <location>
        <begin position="94"/>
        <end position="124"/>
    </location>
</feature>
<evidence type="ECO:0000313" key="6">
    <source>
        <dbReference type="Proteomes" id="UP000264006"/>
    </source>
</evidence>
<dbReference type="AlphaFoldDB" id="A0A346XSA2"/>
<dbReference type="PANTHER" id="PTHR43343">
    <property type="entry name" value="PEPTIDASE S12"/>
    <property type="match status" value="1"/>
</dbReference>
<dbReference type="PANTHER" id="PTHR43343:SF3">
    <property type="entry name" value="PROTEASE DO-LIKE 8, CHLOROPLASTIC"/>
    <property type="match status" value="1"/>
</dbReference>
<dbReference type="Pfam" id="PF13365">
    <property type="entry name" value="Trypsin_2"/>
    <property type="match status" value="1"/>
</dbReference>
<dbReference type="Pfam" id="PF13180">
    <property type="entry name" value="PDZ_2"/>
    <property type="match status" value="1"/>
</dbReference>
<dbReference type="GO" id="GO:0006508">
    <property type="term" value="P:proteolysis"/>
    <property type="evidence" value="ECO:0007669"/>
    <property type="project" value="UniProtKB-KW"/>
</dbReference>
<keyword evidence="6" id="KW-1185">Reference proteome</keyword>